<dbReference type="Gene3D" id="3.20.20.100">
    <property type="entry name" value="NADP-dependent oxidoreductase domain"/>
    <property type="match status" value="1"/>
</dbReference>
<dbReference type="PRINTS" id="PR00069">
    <property type="entry name" value="ALDKETRDTASE"/>
</dbReference>
<organism evidence="2 3">
    <name type="scientific">Pontiella sulfatireligans</name>
    <dbReference type="NCBI Taxonomy" id="2750658"/>
    <lineage>
        <taxon>Bacteria</taxon>
        <taxon>Pseudomonadati</taxon>
        <taxon>Kiritimatiellota</taxon>
        <taxon>Kiritimatiellia</taxon>
        <taxon>Kiritimatiellales</taxon>
        <taxon>Pontiellaceae</taxon>
        <taxon>Pontiella</taxon>
    </lineage>
</organism>
<dbReference type="InterPro" id="IPR020471">
    <property type="entry name" value="AKR"/>
</dbReference>
<keyword evidence="3" id="KW-1185">Reference proteome</keyword>
<dbReference type="CDD" id="cd19100">
    <property type="entry name" value="AKR_unchar"/>
    <property type="match status" value="1"/>
</dbReference>
<dbReference type="Pfam" id="PF00248">
    <property type="entry name" value="Aldo_ket_red"/>
    <property type="match status" value="1"/>
</dbReference>
<evidence type="ECO:0000313" key="3">
    <source>
        <dbReference type="Proteomes" id="UP000346198"/>
    </source>
</evidence>
<dbReference type="Proteomes" id="UP000346198">
    <property type="component" value="Unassembled WGS sequence"/>
</dbReference>
<name>A0A6C2USW5_9BACT</name>
<dbReference type="GO" id="GO:0016491">
    <property type="term" value="F:oxidoreductase activity"/>
    <property type="evidence" value="ECO:0007669"/>
    <property type="project" value="InterPro"/>
</dbReference>
<dbReference type="PANTHER" id="PTHR43312">
    <property type="entry name" value="D-THREO-ALDOSE 1-DEHYDROGENASE"/>
    <property type="match status" value="1"/>
</dbReference>
<gene>
    <name evidence="2" type="primary">yhdN_8</name>
    <name evidence="2" type="ORF">SCARR_05529</name>
</gene>
<dbReference type="EMBL" id="CAAHFH010000003">
    <property type="protein sequence ID" value="VGO23422.1"/>
    <property type="molecule type" value="Genomic_DNA"/>
</dbReference>
<reference evidence="2 3" key="1">
    <citation type="submission" date="2019-04" db="EMBL/GenBank/DDBJ databases">
        <authorList>
            <person name="Van Vliet M D."/>
        </authorList>
    </citation>
    <scope>NUCLEOTIDE SEQUENCE [LARGE SCALE GENOMIC DNA]</scope>
    <source>
        <strain evidence="2 3">F21</strain>
    </source>
</reference>
<proteinExistence type="predicted"/>
<dbReference type="InterPro" id="IPR053135">
    <property type="entry name" value="AKR2_Oxidoreductase"/>
</dbReference>
<dbReference type="SUPFAM" id="SSF51430">
    <property type="entry name" value="NAD(P)-linked oxidoreductase"/>
    <property type="match status" value="1"/>
</dbReference>
<dbReference type="InterPro" id="IPR023210">
    <property type="entry name" value="NADP_OxRdtase_dom"/>
</dbReference>
<evidence type="ECO:0000259" key="1">
    <source>
        <dbReference type="Pfam" id="PF00248"/>
    </source>
</evidence>
<evidence type="ECO:0000313" key="2">
    <source>
        <dbReference type="EMBL" id="VGO23422.1"/>
    </source>
</evidence>
<dbReference type="PANTHER" id="PTHR43312:SF1">
    <property type="entry name" value="NADP-DEPENDENT OXIDOREDUCTASE DOMAIN-CONTAINING PROTEIN"/>
    <property type="match status" value="1"/>
</dbReference>
<dbReference type="InterPro" id="IPR036812">
    <property type="entry name" value="NAD(P)_OxRdtase_dom_sf"/>
</dbReference>
<sequence>MKKKTQSLNRREFTLAVSSLAAGVAAAEKASSDALGKVLPRRRLGKTEMMVTRYCPGGMHIEWMEEKDSARAIELCIENGVRFFDTAYMYGRGRSEELYGKYLTPKYREHVNIMSKTTGRDAKSTREQLEGGLRRMKIDCIDLYMIHAVNSVEDAQARLKGGVLDELRKAKAEGKVRHIGFSGHRTPTAHNWLLNEGFPDAEAVLLPINVADPSYDSFILNTVPLLLKKDAGILAMKTLGNAGLLGGTRGGTRGDAPGTGRAVIPEIISVRDAHRFSMSLPVAAIVSGSNDLSQLQQNLETARNFQPLGKSDREELIAKCAAHGKTGEMEFYKWPRMRTPRT</sequence>
<protein>
    <submittedName>
        <fullName evidence="2">General stress protein 69</fullName>
    </submittedName>
</protein>
<feature type="domain" description="NADP-dependent oxidoreductase" evidence="1">
    <location>
        <begin position="57"/>
        <end position="250"/>
    </location>
</feature>
<dbReference type="RefSeq" id="WP_168433659.1">
    <property type="nucleotide sequence ID" value="NZ_CAAHFH010000003.1"/>
</dbReference>
<dbReference type="AlphaFoldDB" id="A0A6C2USW5"/>
<accession>A0A6C2USW5</accession>